<dbReference type="OrthoDB" id="247151at2"/>
<dbReference type="Gene3D" id="1.10.10.60">
    <property type="entry name" value="Homeodomain-like"/>
    <property type="match status" value="2"/>
</dbReference>
<keyword evidence="1" id="KW-0805">Transcription regulation</keyword>
<dbReference type="InterPro" id="IPR018062">
    <property type="entry name" value="HTH_AraC-typ_CS"/>
</dbReference>
<evidence type="ECO:0000313" key="5">
    <source>
        <dbReference type="EMBL" id="CEE03172.1"/>
    </source>
</evidence>
<dbReference type="InterPro" id="IPR009057">
    <property type="entry name" value="Homeodomain-like_sf"/>
</dbReference>
<dbReference type="SMART" id="SM00342">
    <property type="entry name" value="HTH_ARAC"/>
    <property type="match status" value="1"/>
</dbReference>
<dbReference type="GO" id="GO:0043565">
    <property type="term" value="F:sequence-specific DNA binding"/>
    <property type="evidence" value="ECO:0007669"/>
    <property type="project" value="InterPro"/>
</dbReference>
<evidence type="ECO:0000256" key="3">
    <source>
        <dbReference type="ARBA" id="ARBA00023163"/>
    </source>
</evidence>
<dbReference type="Proteomes" id="UP000040576">
    <property type="component" value="Unassembled WGS sequence"/>
</dbReference>
<dbReference type="PROSITE" id="PS00041">
    <property type="entry name" value="HTH_ARAC_FAMILY_1"/>
    <property type="match status" value="1"/>
</dbReference>
<dbReference type="InterPro" id="IPR018060">
    <property type="entry name" value="HTH_AraC"/>
</dbReference>
<reference evidence="5 6" key="1">
    <citation type="submission" date="2014-07" db="EMBL/GenBank/DDBJ databases">
        <authorList>
            <person name="Wibberg Daniel"/>
        </authorList>
    </citation>
    <scope>NUCLEOTIDE SEQUENCE [LARGE SCALE GENOMIC DNA]</scope>
</reference>
<name>A0A090IZJ2_9BACI</name>
<keyword evidence="2" id="KW-0238">DNA-binding</keyword>
<dbReference type="RefSeq" id="WP_034773332.1">
    <property type="nucleotide sequence ID" value="NZ_CP023704.1"/>
</dbReference>
<dbReference type="PANTHER" id="PTHR43280">
    <property type="entry name" value="ARAC-FAMILY TRANSCRIPTIONAL REGULATOR"/>
    <property type="match status" value="1"/>
</dbReference>
<dbReference type="EMBL" id="CCRF01000102">
    <property type="protein sequence ID" value="CEE03172.1"/>
    <property type="molecule type" value="Genomic_DNA"/>
</dbReference>
<evidence type="ECO:0000256" key="1">
    <source>
        <dbReference type="ARBA" id="ARBA00023015"/>
    </source>
</evidence>
<evidence type="ECO:0000313" key="6">
    <source>
        <dbReference type="Proteomes" id="UP000040576"/>
    </source>
</evidence>
<dbReference type="Pfam" id="PF12833">
    <property type="entry name" value="HTH_18"/>
    <property type="match status" value="1"/>
</dbReference>
<keyword evidence="3" id="KW-0804">Transcription</keyword>
<protein>
    <submittedName>
        <fullName evidence="5">AraC family transcriptional regulator</fullName>
    </submittedName>
</protein>
<proteinExistence type="predicted"/>
<dbReference type="KEGG" id="bthv:CQJ30_18450"/>
<dbReference type="GO" id="GO:0003700">
    <property type="term" value="F:DNA-binding transcription factor activity"/>
    <property type="evidence" value="ECO:0007669"/>
    <property type="project" value="InterPro"/>
</dbReference>
<dbReference type="PROSITE" id="PS01124">
    <property type="entry name" value="HTH_ARAC_FAMILY_2"/>
    <property type="match status" value="1"/>
</dbReference>
<dbReference type="AlphaFoldDB" id="A0A090IZJ2"/>
<organism evidence="5 6">
    <name type="scientific">Caldibacillus thermoamylovorans</name>
    <dbReference type="NCBI Taxonomy" id="35841"/>
    <lineage>
        <taxon>Bacteria</taxon>
        <taxon>Bacillati</taxon>
        <taxon>Bacillota</taxon>
        <taxon>Bacilli</taxon>
        <taxon>Bacillales</taxon>
        <taxon>Bacillaceae</taxon>
        <taxon>Caldibacillus</taxon>
    </lineage>
</organism>
<sequence>MMDASLQKKIVKQYYKARIENQKNEYLHPSYQLEQKLITAIKLGNEKEAISTLKEINKQKRAKLANNTLRSLKNSLIGSCTIFTRAAIQGGLHPESAYNLSDVLIQEIESMDDPAKLEEFEINMIYTFIRELKNEQLPKYTNIVMQTISYIHEHILHELSLEKIAKDLYIHPSYLSNIFKKETGTTVSNYINQKKIEESKYFLLHSELSISDISNLFRFCNQSYYTALFKKYTGVTPKDFRELNHQNES</sequence>
<gene>
    <name evidence="5" type="ORF">BT1A1_3391</name>
</gene>
<evidence type="ECO:0000259" key="4">
    <source>
        <dbReference type="PROSITE" id="PS01124"/>
    </source>
</evidence>
<keyword evidence="6" id="KW-1185">Reference proteome</keyword>
<dbReference type="PANTHER" id="PTHR43280:SF28">
    <property type="entry name" value="HTH-TYPE TRANSCRIPTIONAL ACTIVATOR RHAS"/>
    <property type="match status" value="1"/>
</dbReference>
<dbReference type="SUPFAM" id="SSF46689">
    <property type="entry name" value="Homeodomain-like"/>
    <property type="match status" value="2"/>
</dbReference>
<evidence type="ECO:0000256" key="2">
    <source>
        <dbReference type="ARBA" id="ARBA00023125"/>
    </source>
</evidence>
<feature type="domain" description="HTH araC/xylS-type" evidence="4">
    <location>
        <begin position="145"/>
        <end position="243"/>
    </location>
</feature>
<accession>A0A090IZJ2</accession>